<feature type="active site" description="Proton acceptor; specific for L-alanine" evidence="5">
    <location>
        <position position="253"/>
    </location>
</feature>
<comment type="catalytic activity">
    <reaction evidence="1 5">
        <text>L-alanine = D-alanine</text>
        <dbReference type="Rhea" id="RHEA:20249"/>
        <dbReference type="ChEBI" id="CHEBI:57416"/>
        <dbReference type="ChEBI" id="CHEBI:57972"/>
        <dbReference type="EC" id="5.1.1.1"/>
    </reaction>
</comment>
<dbReference type="InterPro" id="IPR001608">
    <property type="entry name" value="Ala_racemase_N"/>
</dbReference>
<dbReference type="HAMAP" id="MF_01201">
    <property type="entry name" value="Ala_racemase"/>
    <property type="match status" value="1"/>
</dbReference>
<dbReference type="PANTHER" id="PTHR30511">
    <property type="entry name" value="ALANINE RACEMASE"/>
    <property type="match status" value="1"/>
</dbReference>
<comment type="caution">
    <text evidence="9">The sequence shown here is derived from an EMBL/GenBank/DDBJ whole genome shotgun (WGS) entry which is preliminary data.</text>
</comment>
<comment type="function">
    <text evidence="5">Catalyzes the interconversion of L-alanine and D-alanine. May also act on other amino acids.</text>
</comment>
<evidence type="ECO:0000256" key="4">
    <source>
        <dbReference type="ARBA" id="ARBA00023235"/>
    </source>
</evidence>
<dbReference type="PROSITE" id="PS00395">
    <property type="entry name" value="ALANINE_RACEMASE"/>
    <property type="match status" value="1"/>
</dbReference>
<feature type="modified residue" description="N6-(pyridoxal phosphate)lysine" evidence="5 6">
    <location>
        <position position="34"/>
    </location>
</feature>
<proteinExistence type="inferred from homology"/>
<protein>
    <recommendedName>
        <fullName evidence="5">Alanine racemase</fullName>
        <ecNumber evidence="5">5.1.1.1</ecNumber>
    </recommendedName>
</protein>
<dbReference type="AlphaFoldDB" id="M7PHH1"/>
<dbReference type="SUPFAM" id="SSF51419">
    <property type="entry name" value="PLP-binding barrel"/>
    <property type="match status" value="1"/>
</dbReference>
<dbReference type="InterPro" id="IPR000821">
    <property type="entry name" value="Ala_racemase"/>
</dbReference>
<dbReference type="NCBIfam" id="TIGR00492">
    <property type="entry name" value="alr"/>
    <property type="match status" value="1"/>
</dbReference>
<dbReference type="GO" id="GO:0030632">
    <property type="term" value="P:D-alanine biosynthetic process"/>
    <property type="evidence" value="ECO:0007669"/>
    <property type="project" value="UniProtKB-UniRule"/>
</dbReference>
<gene>
    <name evidence="9" type="primary">alr</name>
    <name evidence="9" type="ORF">MPL1_05539</name>
</gene>
<dbReference type="Gene3D" id="2.40.37.10">
    <property type="entry name" value="Lyase, Ornithine Decarboxylase, Chain A, domain 1"/>
    <property type="match status" value="1"/>
</dbReference>
<sequence>MNYPLASIDTAALQHNLQQARRFAPNSRIMSVIKANGYGHGLLPIANALLETDAYAVARLDEAVLLRQGGINHAIVVLEGMHTREQFQCAIDQQITPVLHLAEHVELLLKCNGQVPFCWLMLETGMHRLGMPAEALRLAKQQLNSAGYTDQQLGLMSHFANSDLLDDSRNSAQISVMRQLVTETGLSACMANSAAIISLPDAHYQWVRPGLMLYGVSPFNEQSAKDLGLKPVMQLRSTLIATQLLKPGDQVGYGGEWTATKATRMGVVSCGYGDGYHRHLSNRGNVIIRDRLLPVIGRVSMDTICIDLEHCPAAMPGDEVLLWGSTQLPVEQVAMSAGTIAYELLSVLTQRVHRDYCDGQS</sequence>
<evidence type="ECO:0000256" key="6">
    <source>
        <dbReference type="PIRSR" id="PIRSR600821-50"/>
    </source>
</evidence>
<evidence type="ECO:0000256" key="7">
    <source>
        <dbReference type="PIRSR" id="PIRSR600821-52"/>
    </source>
</evidence>
<comment type="similarity">
    <text evidence="5">Belongs to the alanine racemase family.</text>
</comment>
<dbReference type="GO" id="GO:0030170">
    <property type="term" value="F:pyridoxal phosphate binding"/>
    <property type="evidence" value="ECO:0007669"/>
    <property type="project" value="UniProtKB-UniRule"/>
</dbReference>
<evidence type="ECO:0000259" key="8">
    <source>
        <dbReference type="SMART" id="SM01005"/>
    </source>
</evidence>
<dbReference type="STRING" id="1286106.MPL1_05539"/>
<evidence type="ECO:0000313" key="9">
    <source>
        <dbReference type="EMBL" id="EMR13325.1"/>
    </source>
</evidence>
<dbReference type="EC" id="5.1.1.1" evidence="5"/>
<dbReference type="Pfam" id="PF00842">
    <property type="entry name" value="Ala_racemase_C"/>
    <property type="match status" value="1"/>
</dbReference>
<dbReference type="Pfam" id="PF01168">
    <property type="entry name" value="Ala_racemase_N"/>
    <property type="match status" value="1"/>
</dbReference>
<dbReference type="InterPro" id="IPR009006">
    <property type="entry name" value="Ala_racemase/Decarboxylase_C"/>
</dbReference>
<dbReference type="eggNOG" id="COG0787">
    <property type="taxonomic scope" value="Bacteria"/>
</dbReference>
<accession>M7PHH1</accession>
<evidence type="ECO:0000256" key="5">
    <source>
        <dbReference type="HAMAP-Rule" id="MF_01201"/>
    </source>
</evidence>
<dbReference type="RefSeq" id="WP_009726113.1">
    <property type="nucleotide sequence ID" value="NZ_APHR01000027.1"/>
</dbReference>
<feature type="binding site" evidence="5 7">
    <location>
        <position position="301"/>
    </location>
    <ligand>
        <name>substrate</name>
    </ligand>
</feature>
<keyword evidence="3 5" id="KW-0663">Pyridoxal phosphate</keyword>
<evidence type="ECO:0000256" key="3">
    <source>
        <dbReference type="ARBA" id="ARBA00022898"/>
    </source>
</evidence>
<keyword evidence="10" id="KW-1185">Reference proteome</keyword>
<evidence type="ECO:0000313" key="10">
    <source>
        <dbReference type="Proteomes" id="UP000012019"/>
    </source>
</evidence>
<dbReference type="InterPro" id="IPR020622">
    <property type="entry name" value="Ala_racemase_pyridoxalP-BS"/>
</dbReference>
<dbReference type="UniPathway" id="UPA00042">
    <property type="reaction ID" value="UER00497"/>
</dbReference>
<dbReference type="GO" id="GO:0005829">
    <property type="term" value="C:cytosol"/>
    <property type="evidence" value="ECO:0007669"/>
    <property type="project" value="TreeGrafter"/>
</dbReference>
<dbReference type="EMBL" id="APHR01000027">
    <property type="protein sequence ID" value="EMR13325.1"/>
    <property type="molecule type" value="Genomic_DNA"/>
</dbReference>
<name>M7PHH1_9GAMM</name>
<dbReference type="SMART" id="SM01005">
    <property type="entry name" value="Ala_racemase_C"/>
    <property type="match status" value="1"/>
</dbReference>
<dbReference type="GO" id="GO:0008784">
    <property type="term" value="F:alanine racemase activity"/>
    <property type="evidence" value="ECO:0007669"/>
    <property type="project" value="UniProtKB-UniRule"/>
</dbReference>
<dbReference type="FunFam" id="3.20.20.10:FF:000002">
    <property type="entry name" value="Alanine racemase"/>
    <property type="match status" value="1"/>
</dbReference>
<dbReference type="Proteomes" id="UP000012019">
    <property type="component" value="Unassembled WGS sequence"/>
</dbReference>
<dbReference type="Gene3D" id="3.20.20.10">
    <property type="entry name" value="Alanine racemase"/>
    <property type="match status" value="1"/>
</dbReference>
<dbReference type="InterPro" id="IPR011079">
    <property type="entry name" value="Ala_racemase_C"/>
</dbReference>
<dbReference type="PRINTS" id="PR00992">
    <property type="entry name" value="ALARACEMASE"/>
</dbReference>
<dbReference type="InterPro" id="IPR029066">
    <property type="entry name" value="PLP-binding_barrel"/>
</dbReference>
<dbReference type="SUPFAM" id="SSF50621">
    <property type="entry name" value="Alanine racemase C-terminal domain-like"/>
    <property type="match status" value="1"/>
</dbReference>
<comment type="cofactor">
    <cofactor evidence="2 5 6">
        <name>pyridoxal 5'-phosphate</name>
        <dbReference type="ChEBI" id="CHEBI:597326"/>
    </cofactor>
</comment>
<reference evidence="9 10" key="1">
    <citation type="journal article" date="2013" name="Genome Announc.">
        <title>Draft Genome Sequence of Methylophaga lonarensis MPLT, a Haloalkaliphilic (Non-Methane-Utilizing) Methylotroph.</title>
        <authorList>
            <person name="Shetty S.A."/>
            <person name="Marathe N.P."/>
            <person name="Munot H."/>
            <person name="Antony C.P."/>
            <person name="Dhotre D.P."/>
            <person name="Murrell J.C."/>
            <person name="Shouche Y.S."/>
        </authorList>
    </citation>
    <scope>NUCLEOTIDE SEQUENCE [LARGE SCALE GENOMIC DNA]</scope>
    <source>
        <strain evidence="9 10">MPL</strain>
    </source>
</reference>
<feature type="active site" description="Proton acceptor; specific for D-alanine" evidence="5">
    <location>
        <position position="34"/>
    </location>
</feature>
<comment type="pathway">
    <text evidence="5">Amino-acid biosynthesis; D-alanine biosynthesis; D-alanine from L-alanine: step 1/1.</text>
</comment>
<dbReference type="PANTHER" id="PTHR30511:SF0">
    <property type="entry name" value="ALANINE RACEMASE, CATABOLIC-RELATED"/>
    <property type="match status" value="1"/>
</dbReference>
<evidence type="ECO:0000256" key="2">
    <source>
        <dbReference type="ARBA" id="ARBA00001933"/>
    </source>
</evidence>
<evidence type="ECO:0000256" key="1">
    <source>
        <dbReference type="ARBA" id="ARBA00000316"/>
    </source>
</evidence>
<organism evidence="9 10">
    <name type="scientific">Methylophaga lonarensis MPL</name>
    <dbReference type="NCBI Taxonomy" id="1286106"/>
    <lineage>
        <taxon>Bacteria</taxon>
        <taxon>Pseudomonadati</taxon>
        <taxon>Pseudomonadota</taxon>
        <taxon>Gammaproteobacteria</taxon>
        <taxon>Thiotrichales</taxon>
        <taxon>Piscirickettsiaceae</taxon>
        <taxon>Methylophaga</taxon>
    </lineage>
</organism>
<feature type="domain" description="Alanine racemase C-terminal" evidence="8">
    <location>
        <begin position="232"/>
        <end position="357"/>
    </location>
</feature>
<keyword evidence="4 5" id="KW-0413">Isomerase</keyword>
<feature type="binding site" evidence="5 7">
    <location>
        <position position="128"/>
    </location>
    <ligand>
        <name>substrate</name>
    </ligand>
</feature>
<dbReference type="PATRIC" id="fig|1286106.3.peg.1111"/>